<sequence length="1034" mass="115086">MVTEKSTKPSKENIEALKSEVASFASSLGLASSASSYSGFNDTDFRNPKPKSKPKPKPKQKDHKPPPPPSQKPQLDKKTSSKPPPFRIKNDKSQKPISKPTPKPPVLSLDAGDDQNSSITRKFDKYKNLPKLPLVKAGAVGVWHVDLMELENKVLGEESKGKLEVKMGVGEWKSFVEKKRELGERLLWQYGKDYEQGRGQKGDIKMLVATQRSGTNADKVSAFSVLIGDNPVGNLRSLDALLGMVTSKVGKRHALTGFEALKELFISTLLPDRKLKTLLQRPLNNVPETKDGYSLLLFWYWEDCLKQRYERFVFALEEASRDMLPALKDKSLKIIYALLKSKSEQERRLLSALVNKLGDPQNKSASNADYHLSNLLSDHPNMKAVVIDEVDSFLFRPHLGLRSKYHAVNFLSQIRLSHRGDGPKVAKRMIDVYFALFKVLITEAGSNKKMDKSSKAEKNTYGSSKENEIKNSPESPIELDSRLLSALLTGVNRAFPYVSSVEADDIIEVQTPTLFQLVHSKNFNVGIQALMLLDKISSKNQIVSDRFYRSLYSKLLLPAVMNSSKAEMFIGLLLRAMKSDVNLKRVAAFSKRLLQVALQQPPQYSCGCLFLLSEVLKARPPLWNMVLQSESVDEDLEHFEDIVEETDNEPSTTPKKEEIGVDVVGNSDKMDSESDSAEDEDDSPASSSEDDVSDEDELLMEDSSKEPQESQPQSDHNGNQPLTNSSGSSLPGGYDPRHREPSYCNADHASWWELMVLASHAHPSVATMAGTLLSGANIVYNGNPLNDLSLTAFLDKFMEKKPKQTAWHGGSQIEPAKKLDMNMHLIGPEILSLAEVDVPPEDLVFHKFYVNKMNTSKPKKKKKKKAAEEEAAEDLFDVGDGDGGGDDDDDDDDVVGDDESDNEEIDDLLDSANLSHGAENEYDYDDLDQVVNEDDEDLVDDVEVDALSDTEGEDFDTNADSDNDTVDVGDADDGTDEDVFDQQKRKRKSRGKAGASPFASLEEYEHILNEDGATKKKSERKKKSKSLKKRKSSK</sequence>
<reference evidence="4" key="2">
    <citation type="journal article" date="2023" name="Int. J. Mol. Sci.">
        <title>De Novo Assembly and Annotation of 11 Diverse Shrub Willow (Salix) Genomes Reveals Novel Gene Organization in Sex-Linked Regions.</title>
        <authorList>
            <person name="Hyden B."/>
            <person name="Feng K."/>
            <person name="Yates T.B."/>
            <person name="Jawdy S."/>
            <person name="Cereghino C."/>
            <person name="Smart L.B."/>
            <person name="Muchero W."/>
        </authorList>
    </citation>
    <scope>NUCLEOTIDE SEQUENCE</scope>
    <source>
        <tissue evidence="4">Shoot tip</tissue>
    </source>
</reference>
<dbReference type="PANTHER" id="PTHR12048">
    <property type="entry name" value="CCAAT-BINDING FACTOR-RELATED"/>
    <property type="match status" value="1"/>
</dbReference>
<evidence type="ECO:0000256" key="2">
    <source>
        <dbReference type="SAM" id="MobiDB-lite"/>
    </source>
</evidence>
<evidence type="ECO:0000313" key="5">
    <source>
        <dbReference type="Proteomes" id="UP001141253"/>
    </source>
</evidence>
<feature type="compositionally biased region" description="Polar residues" evidence="2">
    <location>
        <begin position="716"/>
        <end position="729"/>
    </location>
</feature>
<dbReference type="Pfam" id="PF03914">
    <property type="entry name" value="CBF"/>
    <property type="match status" value="1"/>
</dbReference>
<comment type="caution">
    <text evidence="4">The sequence shown here is derived from an EMBL/GenBank/DDBJ whole genome shotgun (WGS) entry which is preliminary data.</text>
</comment>
<feature type="compositionally biased region" description="Acidic residues" evidence="2">
    <location>
        <begin position="946"/>
        <end position="980"/>
    </location>
</feature>
<feature type="compositionally biased region" description="Basic and acidic residues" evidence="2">
    <location>
        <begin position="448"/>
        <end position="458"/>
    </location>
</feature>
<dbReference type="Proteomes" id="UP001141253">
    <property type="component" value="Chromosome 1"/>
</dbReference>
<feature type="region of interest" description="Disordered" evidence="2">
    <location>
        <begin position="946"/>
        <end position="1034"/>
    </location>
</feature>
<feature type="compositionally biased region" description="Low complexity" evidence="2">
    <location>
        <begin position="28"/>
        <end position="40"/>
    </location>
</feature>
<feature type="region of interest" description="Disordered" evidence="2">
    <location>
        <begin position="644"/>
        <end position="741"/>
    </location>
</feature>
<dbReference type="PANTHER" id="PTHR12048:SF0">
    <property type="entry name" value="CCAAT_ENHANCER-BINDING PROTEIN ZETA"/>
    <property type="match status" value="1"/>
</dbReference>
<keyword evidence="5" id="KW-1185">Reference proteome</keyword>
<dbReference type="EMBL" id="JAPFFI010000005">
    <property type="protein sequence ID" value="KAJ6394303.1"/>
    <property type="molecule type" value="Genomic_DNA"/>
</dbReference>
<gene>
    <name evidence="4" type="ORF">OIU77_023514</name>
</gene>
<dbReference type="InterPro" id="IPR016024">
    <property type="entry name" value="ARM-type_fold"/>
</dbReference>
<evidence type="ECO:0000259" key="3">
    <source>
        <dbReference type="Pfam" id="PF03914"/>
    </source>
</evidence>
<evidence type="ECO:0000313" key="4">
    <source>
        <dbReference type="EMBL" id="KAJ6394303.1"/>
    </source>
</evidence>
<feature type="compositionally biased region" description="Basic and acidic residues" evidence="2">
    <location>
        <begin position="1003"/>
        <end position="1016"/>
    </location>
</feature>
<reference evidence="4" key="1">
    <citation type="submission" date="2022-10" db="EMBL/GenBank/DDBJ databases">
        <authorList>
            <person name="Hyden B.L."/>
            <person name="Feng K."/>
            <person name="Yates T."/>
            <person name="Jawdy S."/>
            <person name="Smart L.B."/>
            <person name="Muchero W."/>
        </authorList>
    </citation>
    <scope>NUCLEOTIDE SEQUENCE</scope>
    <source>
        <tissue evidence="4">Shoot tip</tissue>
    </source>
</reference>
<feature type="region of interest" description="Disordered" evidence="2">
    <location>
        <begin position="859"/>
        <end position="927"/>
    </location>
</feature>
<evidence type="ECO:0000256" key="1">
    <source>
        <dbReference type="ARBA" id="ARBA00007797"/>
    </source>
</evidence>
<feature type="region of interest" description="Disordered" evidence="2">
    <location>
        <begin position="28"/>
        <end position="115"/>
    </location>
</feature>
<comment type="similarity">
    <text evidence="1">Belongs to the CBF/MAK21 family.</text>
</comment>
<feature type="domain" description="CCAAT-binding factor" evidence="3">
    <location>
        <begin position="527"/>
        <end position="769"/>
    </location>
</feature>
<proteinExistence type="inferred from homology"/>
<organism evidence="4 5">
    <name type="scientific">Salix suchowensis</name>
    <dbReference type="NCBI Taxonomy" id="1278906"/>
    <lineage>
        <taxon>Eukaryota</taxon>
        <taxon>Viridiplantae</taxon>
        <taxon>Streptophyta</taxon>
        <taxon>Embryophyta</taxon>
        <taxon>Tracheophyta</taxon>
        <taxon>Spermatophyta</taxon>
        <taxon>Magnoliopsida</taxon>
        <taxon>eudicotyledons</taxon>
        <taxon>Gunneridae</taxon>
        <taxon>Pentapetalae</taxon>
        <taxon>rosids</taxon>
        <taxon>fabids</taxon>
        <taxon>Malpighiales</taxon>
        <taxon>Salicaceae</taxon>
        <taxon>Saliceae</taxon>
        <taxon>Salix</taxon>
    </lineage>
</organism>
<dbReference type="InterPro" id="IPR005612">
    <property type="entry name" value="CCAAT-binding_factor"/>
</dbReference>
<feature type="region of interest" description="Disordered" evidence="2">
    <location>
        <begin position="448"/>
        <end position="474"/>
    </location>
</feature>
<dbReference type="SUPFAM" id="SSF48371">
    <property type="entry name" value="ARM repeat"/>
    <property type="match status" value="1"/>
</dbReference>
<name>A0ABQ9C7Z3_9ROSI</name>
<feature type="compositionally biased region" description="Basic residues" evidence="2">
    <location>
        <begin position="48"/>
        <end position="62"/>
    </location>
</feature>
<feature type="compositionally biased region" description="Basic residues" evidence="2">
    <location>
        <begin position="1017"/>
        <end position="1034"/>
    </location>
</feature>
<accession>A0ABQ9C7Z3</accession>
<protein>
    <recommendedName>
        <fullName evidence="3">CCAAT-binding factor domain-containing protein</fullName>
    </recommendedName>
</protein>
<dbReference type="InterPro" id="IPR040155">
    <property type="entry name" value="CEBPZ/Mak21-like"/>
</dbReference>
<feature type="compositionally biased region" description="Acidic residues" evidence="2">
    <location>
        <begin position="673"/>
        <end position="700"/>
    </location>
</feature>
<feature type="compositionally biased region" description="Acidic residues" evidence="2">
    <location>
        <begin position="869"/>
        <end position="909"/>
    </location>
</feature>